<dbReference type="AlphaFoldDB" id="A0AAV3RJJ9"/>
<keyword evidence="2" id="KW-1185">Reference proteome</keyword>
<evidence type="ECO:0008006" key="3">
    <source>
        <dbReference type="Google" id="ProtNLM"/>
    </source>
</evidence>
<accession>A0AAV3RJJ9</accession>
<dbReference type="CDD" id="cd09272">
    <property type="entry name" value="RNase_HI_RT_Ty1"/>
    <property type="match status" value="1"/>
</dbReference>
<evidence type="ECO:0000313" key="2">
    <source>
        <dbReference type="Proteomes" id="UP001454036"/>
    </source>
</evidence>
<proteinExistence type="predicted"/>
<sequence length="117" mass="13477">MYVMICTRPHIAYVISLMRKFTSNPGKKHWELVKFILRYLKGTSKLCICYGGTEGDLVAYIDSNLAGDIDSMKLTFGYLFTYAGRAISWQSKLQKYTTLSTIEPEYITVTECYKEML</sequence>
<gene>
    <name evidence="1" type="ORF">LIER_41999</name>
</gene>
<dbReference type="PANTHER" id="PTHR11439:SF467">
    <property type="entry name" value="INTEGRASE CATALYTIC DOMAIN-CONTAINING PROTEIN"/>
    <property type="match status" value="1"/>
</dbReference>
<dbReference type="Proteomes" id="UP001454036">
    <property type="component" value="Unassembled WGS sequence"/>
</dbReference>
<protein>
    <recommendedName>
        <fullName evidence="3">Retrovirus-related Pol polyprotein from transposon TNT 1-94</fullName>
    </recommendedName>
</protein>
<comment type="caution">
    <text evidence="1">The sequence shown here is derived from an EMBL/GenBank/DDBJ whole genome shotgun (WGS) entry which is preliminary data.</text>
</comment>
<organism evidence="1 2">
    <name type="scientific">Lithospermum erythrorhizon</name>
    <name type="common">Purple gromwell</name>
    <name type="synonym">Lithospermum officinale var. erythrorhizon</name>
    <dbReference type="NCBI Taxonomy" id="34254"/>
    <lineage>
        <taxon>Eukaryota</taxon>
        <taxon>Viridiplantae</taxon>
        <taxon>Streptophyta</taxon>
        <taxon>Embryophyta</taxon>
        <taxon>Tracheophyta</taxon>
        <taxon>Spermatophyta</taxon>
        <taxon>Magnoliopsida</taxon>
        <taxon>eudicotyledons</taxon>
        <taxon>Gunneridae</taxon>
        <taxon>Pentapetalae</taxon>
        <taxon>asterids</taxon>
        <taxon>lamiids</taxon>
        <taxon>Boraginales</taxon>
        <taxon>Boraginaceae</taxon>
        <taxon>Boraginoideae</taxon>
        <taxon>Lithospermeae</taxon>
        <taxon>Lithospermum</taxon>
    </lineage>
</organism>
<dbReference type="PANTHER" id="PTHR11439">
    <property type="entry name" value="GAG-POL-RELATED RETROTRANSPOSON"/>
    <property type="match status" value="1"/>
</dbReference>
<dbReference type="EMBL" id="BAABME010027669">
    <property type="protein sequence ID" value="GAA0175946.1"/>
    <property type="molecule type" value="Genomic_DNA"/>
</dbReference>
<reference evidence="1 2" key="1">
    <citation type="submission" date="2024-01" db="EMBL/GenBank/DDBJ databases">
        <title>The complete chloroplast genome sequence of Lithospermum erythrorhizon: insights into the phylogenetic relationship among Boraginaceae species and the maternal lineages of purple gromwells.</title>
        <authorList>
            <person name="Okada T."/>
            <person name="Watanabe K."/>
        </authorList>
    </citation>
    <scope>NUCLEOTIDE SEQUENCE [LARGE SCALE GENOMIC DNA]</scope>
</reference>
<name>A0AAV3RJJ9_LITER</name>
<evidence type="ECO:0000313" key="1">
    <source>
        <dbReference type="EMBL" id="GAA0175946.1"/>
    </source>
</evidence>